<reference evidence="1" key="1">
    <citation type="submission" date="2020-08" db="EMBL/GenBank/DDBJ databases">
        <title>Multicomponent nature underlies the extraordinary mechanical properties of spider dragline silk.</title>
        <authorList>
            <person name="Kono N."/>
            <person name="Nakamura H."/>
            <person name="Mori M."/>
            <person name="Yoshida Y."/>
            <person name="Ohtoshi R."/>
            <person name="Malay A.D."/>
            <person name="Moran D.A.P."/>
            <person name="Tomita M."/>
            <person name="Numata K."/>
            <person name="Arakawa K."/>
        </authorList>
    </citation>
    <scope>NUCLEOTIDE SEQUENCE</scope>
</reference>
<comment type="caution">
    <text evidence="1">The sequence shown here is derived from an EMBL/GenBank/DDBJ whole genome shotgun (WGS) entry which is preliminary data.</text>
</comment>
<protein>
    <submittedName>
        <fullName evidence="1">Uncharacterized protein</fullName>
    </submittedName>
</protein>
<accession>A0A8X6TMU5</accession>
<sequence length="67" mass="7668">MLQRAIYQGTFFFFVGKWSITQTIAEENEGRKKKPYRNAVTRAVVVASSPPWKKERYLDTATATGEP</sequence>
<evidence type="ECO:0000313" key="2">
    <source>
        <dbReference type="Proteomes" id="UP000887013"/>
    </source>
</evidence>
<keyword evidence="2" id="KW-1185">Reference proteome</keyword>
<organism evidence="1 2">
    <name type="scientific">Nephila pilipes</name>
    <name type="common">Giant wood spider</name>
    <name type="synonym">Nephila maculata</name>
    <dbReference type="NCBI Taxonomy" id="299642"/>
    <lineage>
        <taxon>Eukaryota</taxon>
        <taxon>Metazoa</taxon>
        <taxon>Ecdysozoa</taxon>
        <taxon>Arthropoda</taxon>
        <taxon>Chelicerata</taxon>
        <taxon>Arachnida</taxon>
        <taxon>Araneae</taxon>
        <taxon>Araneomorphae</taxon>
        <taxon>Entelegynae</taxon>
        <taxon>Araneoidea</taxon>
        <taxon>Nephilidae</taxon>
        <taxon>Nephila</taxon>
    </lineage>
</organism>
<dbReference type="Proteomes" id="UP000887013">
    <property type="component" value="Unassembled WGS sequence"/>
</dbReference>
<evidence type="ECO:0000313" key="1">
    <source>
        <dbReference type="EMBL" id="GFT32458.1"/>
    </source>
</evidence>
<proteinExistence type="predicted"/>
<dbReference type="AlphaFoldDB" id="A0A8X6TMU5"/>
<dbReference type="EMBL" id="BMAW01013167">
    <property type="protein sequence ID" value="GFT32458.1"/>
    <property type="molecule type" value="Genomic_DNA"/>
</dbReference>
<gene>
    <name evidence="1" type="ORF">NPIL_103141</name>
</gene>
<name>A0A8X6TMU5_NEPPI</name>